<dbReference type="PROSITE" id="PS01225">
    <property type="entry name" value="CTCK_2"/>
    <property type="match status" value="1"/>
</dbReference>
<dbReference type="InterPro" id="IPR050780">
    <property type="entry name" value="Mucin_vWF_Thrombospondin_sf"/>
</dbReference>
<dbReference type="InterPro" id="IPR001007">
    <property type="entry name" value="VWF_dom"/>
</dbReference>
<keyword evidence="3" id="KW-0677">Repeat</keyword>
<protein>
    <submittedName>
        <fullName evidence="12">Mucin-5B</fullName>
    </submittedName>
</protein>
<sequence length="2100" mass="224718">MAAAGSWLLLWLFFLKLQEGSFSQNVQNLLVLTLSSQPEANSSHIGRVCTTWGHHHFKTFDGEFFQLPSSCNHILASQCGGSYESFIIQMRRRVVGGATTISNIVMKLEGSVVELSNNSVVVDGETVSLPHISFGVTVRRSSSSIFIEAKLGVTAVWNLDDSLDIELDQKYQNQICGLCGNFDGIANDFTRDGEFPRRSAFAMWSTSCFLADSGTCFRSDQPLCEQIFSSAAFSSCQNLLDVDSFVKACCLGHVHLQHLRAAGLHDRLRVLAAVCACGWQASGVEERELLLQRVSLQHGVCGVQQSVSGQLLQPSGQPDMRQSLPRRLQLPRWYVQTQPETPLLREGTVWDDIRDSGCIPVAECPCVHDGNVYQSGESYTLGCRSCVCESGHWTCSEENCPGTCSVEGGAHINTFDGKVFTFHGDCSYVLAKSNGTLYTVLADLVRCGLTDSRTCLRAVTLALKDSLVVISIQSSGLVYINKILSQLPLFTPQLSIFRPSSFYIFISTDVGISVTVQLSPLMQVFISADTSIRGGTSAGLCGNFNNVMSDDFRVSSGLVEGSAVAFANSWKTRASCPDVSARFGPPCSQDFSRESYAQFWCSKLSDPEGVFAACHSVISPAVYKENCMYDTCTCEKSEDCMCAAVSSYVYACSAAGVHISGWRDSICGEWTFGECPEGTVYTYNMSSCGRTCRSLSQVDYSCRARFAAVDGCGCADGTYLNEAGQCVSISSCSCYDEDTIIPAGQAVSRDGSTCVCRNGALSCSGGSPPQTPTSCVAPMVYFDCSTAPPGATGAECQRSCSTADMACVSPSCTSGCVCPDGLLSDGAGGCVNETSCPCVYNGQVYQPGQTLTVDCNTCSCAGRKFTCTNNECDAVCGIYGEGHYVTFDEKRFDFSGQCEYTLLQDHCTSAQGNGSFTIVTENIPCGTTGTTCSKTIKIYLEENEFQLKDESFLVIKGSMQVLPAQVQKMGIYLVVTIKPGLVLMWDQKTSLFITLSPRFQGQVCGLCGNYDGNSKNDFTTRSQEMVADVLQFGNSWKVSSSCPNAQLLSDPCTSNRYRAAWSQKQCSIITSSTFQICHSKVDPGPYFDSCVRDSCACDSGGDCECLCTAVAAYAKACSAAGACVSWRSPKLCPIFCDYYNSPGGCEWHYKPCGADCMKTCRNPSGNCSKTITNVEGCYPRCSQSEPFFNEDTMKCVTWEQCGLCTCMVNGKIYKYGSTIYNTTDGLGNCITAECGTDGILTRSVYPCLTTTTASPTTIPFTFSSAGMPTTGKFAIFVYFFNSVMFYSAGVLVYNVTDGLGWCYVAFCNESCEVETHSRPCPTTPEPSSAAPSTTPVSGTTTESFMSSTTLFNSISTSTNSPSTAPLDCNNVSPPKQNGESWPVGNCSTATCSNGKVSTTPIICPSVQAPICANGHKPVQVYDADGCCFHYECECVCSVWGGSHFLTLDGKSYSFNETCSHYLVKEIISRYNLTISTNRDCSAADTTLCPLAISITYQSYVVVLTQSVGSEAHLMAFINQKRIYPGYSNSALQLLGTDMAMGVVIPDINTTVVYRGSSFSIDLPNTLFGGNTEGLCGTCDNSQANDCRAPDGQVESCSDSAPQWTIPGKPCIPPFSPYTVNPPQCEAVLCEVLTSSVFSACHALVPPGPFLAACQHDVCSGGNGSCSSLEAYATECTMAGVCIDWRGATGGLCDHECPSGKVYRACGPSVETTCSDRLQNGGASSLSGEGCFCPPGSTLFNRVHDTCVTSCYCVGPDGGPKQPGESWTSGCSSCQCDQDSMSVQCTPLPCPEVQNPDCSEPGQQLANRTDGCCTAPTCECNLDLCAPPTTCPLGFSLRAANGTCCQSYECVPKGVCVHDQAEFLPGASVQTAGSPCQDCVCSPQTDPATQLNVITCSPVLCNSSCAEGFEYDASGDGCCGECVQKSCVITLEDQSTHTVEVNHTYVPPHDQCAQFSCARINGQLVTKETRTSCPPFDPADCEPGTESTDAGGCCRSCRPRSDCRVRSQQTSVEVGGCVSAPLNLTSCEGGCRSSSSYSAAANAMTYQCECCREDATSRRQVELTCADGSTVLHTYIHVEACRCSRQDCAGATTRAQHRRRR</sequence>
<evidence type="ECO:0000256" key="6">
    <source>
        <dbReference type="PROSITE-ProRule" id="PRU00039"/>
    </source>
</evidence>
<dbReference type="InterPro" id="IPR001846">
    <property type="entry name" value="VWF_type-D"/>
</dbReference>
<proteinExistence type="predicted"/>
<dbReference type="PROSITE" id="PS50184">
    <property type="entry name" value="VWFC_2"/>
    <property type="match status" value="2"/>
</dbReference>
<feature type="domain" description="VWFD" evidence="11">
    <location>
        <begin position="874"/>
        <end position="1043"/>
    </location>
</feature>
<keyword evidence="8" id="KW-0732">Signal</keyword>
<feature type="domain" description="VWFD" evidence="11">
    <location>
        <begin position="402"/>
        <end position="577"/>
    </location>
</feature>
<evidence type="ECO:0000256" key="3">
    <source>
        <dbReference type="ARBA" id="ARBA00022737"/>
    </source>
</evidence>
<feature type="chain" id="PRO_5032970612" evidence="8">
    <location>
        <begin position="24"/>
        <end position="2100"/>
    </location>
</feature>
<organism evidence="12 13">
    <name type="scientific">Oryzias melastigma</name>
    <name type="common">Marine medaka</name>
    <dbReference type="NCBI Taxonomy" id="30732"/>
    <lineage>
        <taxon>Eukaryota</taxon>
        <taxon>Metazoa</taxon>
        <taxon>Chordata</taxon>
        <taxon>Craniata</taxon>
        <taxon>Vertebrata</taxon>
        <taxon>Euteleostomi</taxon>
        <taxon>Actinopterygii</taxon>
        <taxon>Neopterygii</taxon>
        <taxon>Teleostei</taxon>
        <taxon>Neoteleostei</taxon>
        <taxon>Acanthomorphata</taxon>
        <taxon>Ovalentaria</taxon>
        <taxon>Atherinomorphae</taxon>
        <taxon>Beloniformes</taxon>
        <taxon>Adrianichthyidae</taxon>
        <taxon>Oryziinae</taxon>
        <taxon>Oryzias</taxon>
    </lineage>
</organism>
<feature type="domain" description="VWFD" evidence="11">
    <location>
        <begin position="47"/>
        <end position="225"/>
    </location>
</feature>
<evidence type="ECO:0000313" key="13">
    <source>
        <dbReference type="Proteomes" id="UP000646548"/>
    </source>
</evidence>
<dbReference type="GO" id="GO:0031012">
    <property type="term" value="C:extracellular matrix"/>
    <property type="evidence" value="ECO:0007669"/>
    <property type="project" value="TreeGrafter"/>
</dbReference>
<dbReference type="Pfam" id="PF08742">
    <property type="entry name" value="C8"/>
    <property type="match status" value="3"/>
</dbReference>
<keyword evidence="5" id="KW-0325">Glycoprotein</keyword>
<evidence type="ECO:0000259" key="10">
    <source>
        <dbReference type="PROSITE" id="PS50184"/>
    </source>
</evidence>
<feature type="disulfide bond" evidence="6">
    <location>
        <begin position="2030"/>
        <end position="2082"/>
    </location>
</feature>
<dbReference type="SMART" id="SM00041">
    <property type="entry name" value="CT"/>
    <property type="match status" value="1"/>
</dbReference>
<dbReference type="Gene3D" id="2.10.25.10">
    <property type="entry name" value="Laminin"/>
    <property type="match status" value="3"/>
</dbReference>
<feature type="domain" description="VWFC" evidence="10">
    <location>
        <begin position="1853"/>
        <end position="1922"/>
    </location>
</feature>
<feature type="domain" description="VWFC" evidence="10">
    <location>
        <begin position="1752"/>
        <end position="1818"/>
    </location>
</feature>
<dbReference type="InterPro" id="IPR006207">
    <property type="entry name" value="Cys_knot_C"/>
</dbReference>
<comment type="caution">
    <text evidence="6">Lacks conserved residue(s) required for the propagation of feature annotation.</text>
</comment>
<evidence type="ECO:0000313" key="12">
    <source>
        <dbReference type="EMBL" id="KAF6736804.1"/>
    </source>
</evidence>
<name>A0A834FM86_ORYME</name>
<dbReference type="SUPFAM" id="SSF57603">
    <property type="entry name" value="FnI-like domain"/>
    <property type="match status" value="1"/>
</dbReference>
<feature type="compositionally biased region" description="Low complexity" evidence="7">
    <location>
        <begin position="1325"/>
        <end position="1342"/>
    </location>
</feature>
<keyword evidence="4 6" id="KW-1015">Disulfide bond</keyword>
<feature type="signal peptide" evidence="8">
    <location>
        <begin position="1"/>
        <end position="23"/>
    </location>
</feature>
<reference evidence="12" key="1">
    <citation type="journal article" name="BMC Genomics">
        <title>Long-read sequencing and de novo genome assembly of marine medaka (Oryzias melastigma).</title>
        <authorList>
            <person name="Liang P."/>
            <person name="Saqib H.S.A."/>
            <person name="Ni X."/>
            <person name="Shen Y."/>
        </authorList>
    </citation>
    <scope>NUCLEOTIDE SEQUENCE</scope>
    <source>
        <strain evidence="12">Bigg-433</strain>
    </source>
</reference>
<dbReference type="PROSITE" id="PS01185">
    <property type="entry name" value="CTCK_1"/>
    <property type="match status" value="1"/>
</dbReference>
<dbReference type="PROSITE" id="PS01208">
    <property type="entry name" value="VWFC_1"/>
    <property type="match status" value="1"/>
</dbReference>
<dbReference type="EMBL" id="WKFB01000078">
    <property type="protein sequence ID" value="KAF6736804.1"/>
    <property type="molecule type" value="Genomic_DNA"/>
</dbReference>
<dbReference type="Pfam" id="PF00094">
    <property type="entry name" value="VWD"/>
    <property type="match status" value="4"/>
</dbReference>
<dbReference type="CDD" id="cd19941">
    <property type="entry name" value="TIL"/>
    <property type="match status" value="3"/>
</dbReference>
<dbReference type="GO" id="GO:0005615">
    <property type="term" value="C:extracellular space"/>
    <property type="evidence" value="ECO:0007669"/>
    <property type="project" value="TreeGrafter"/>
</dbReference>
<evidence type="ECO:0000256" key="7">
    <source>
        <dbReference type="SAM" id="MobiDB-lite"/>
    </source>
</evidence>
<evidence type="ECO:0000259" key="9">
    <source>
        <dbReference type="PROSITE" id="PS01225"/>
    </source>
</evidence>
<dbReference type="Pfam" id="PF25962">
    <property type="entry name" value="TIL_OTOGL_Mucin"/>
    <property type="match status" value="1"/>
</dbReference>
<dbReference type="InterPro" id="IPR002919">
    <property type="entry name" value="TIL_dom"/>
</dbReference>
<dbReference type="InterPro" id="IPR014853">
    <property type="entry name" value="VWF/SSPO/ZAN-like_Cys-rich_dom"/>
</dbReference>
<dbReference type="InterPro" id="IPR036084">
    <property type="entry name" value="Ser_inhib-like_sf"/>
</dbReference>
<dbReference type="Pfam" id="PF01826">
    <property type="entry name" value="TIL"/>
    <property type="match status" value="1"/>
</dbReference>
<feature type="region of interest" description="Disordered" evidence="7">
    <location>
        <begin position="1318"/>
        <end position="1342"/>
    </location>
</feature>
<comment type="caution">
    <text evidence="12">The sequence shown here is derived from an EMBL/GenBank/DDBJ whole genome shotgun (WGS) entry which is preliminary data.</text>
</comment>
<evidence type="ECO:0000256" key="1">
    <source>
        <dbReference type="ARBA" id="ARBA00004613"/>
    </source>
</evidence>
<gene>
    <name evidence="12" type="ORF">FQA47_004597</name>
</gene>
<comment type="subcellular location">
    <subcellularLocation>
        <location evidence="1">Secreted</location>
    </subcellularLocation>
</comment>
<evidence type="ECO:0000256" key="2">
    <source>
        <dbReference type="ARBA" id="ARBA00022525"/>
    </source>
</evidence>
<dbReference type="SMART" id="SM00214">
    <property type="entry name" value="VWC"/>
    <property type="match status" value="5"/>
</dbReference>
<evidence type="ECO:0000259" key="11">
    <source>
        <dbReference type="PROSITE" id="PS51233"/>
    </source>
</evidence>
<dbReference type="PROSITE" id="PS51233">
    <property type="entry name" value="VWFD"/>
    <property type="match status" value="4"/>
</dbReference>
<evidence type="ECO:0000256" key="8">
    <source>
        <dbReference type="SAM" id="SignalP"/>
    </source>
</evidence>
<feature type="domain" description="CTCK" evidence="9">
    <location>
        <begin position="1996"/>
        <end position="2088"/>
    </location>
</feature>
<feature type="domain" description="VWFD" evidence="11">
    <location>
        <begin position="1434"/>
        <end position="1611"/>
    </location>
</feature>
<dbReference type="SUPFAM" id="SSF57567">
    <property type="entry name" value="Serine protease inhibitors"/>
    <property type="match status" value="4"/>
</dbReference>
<accession>A0A834FM86</accession>
<dbReference type="InterPro" id="IPR058753">
    <property type="entry name" value="TIL_OTOGL_Mucin"/>
</dbReference>
<dbReference type="SMART" id="SM00216">
    <property type="entry name" value="VWD"/>
    <property type="match status" value="4"/>
</dbReference>
<dbReference type="SMART" id="SM00832">
    <property type="entry name" value="C8"/>
    <property type="match status" value="3"/>
</dbReference>
<dbReference type="FunFam" id="2.10.25.10:FF:000674">
    <property type="entry name" value="Mucin-2"/>
    <property type="match status" value="1"/>
</dbReference>
<dbReference type="PANTHER" id="PTHR11339">
    <property type="entry name" value="EXTRACELLULAR MATRIX GLYCOPROTEIN RELATED"/>
    <property type="match status" value="1"/>
</dbReference>
<feature type="disulfide bond" evidence="6">
    <location>
        <begin position="2026"/>
        <end position="2080"/>
    </location>
</feature>
<dbReference type="SMART" id="SM00215">
    <property type="entry name" value="VWC_out"/>
    <property type="match status" value="3"/>
</dbReference>
<dbReference type="PANTHER" id="PTHR11339:SF408">
    <property type="entry name" value="MUCIN-5B"/>
    <property type="match status" value="1"/>
</dbReference>
<dbReference type="Proteomes" id="UP000646548">
    <property type="component" value="Unassembled WGS sequence"/>
</dbReference>
<evidence type="ECO:0000256" key="5">
    <source>
        <dbReference type="ARBA" id="ARBA00023180"/>
    </source>
</evidence>
<evidence type="ECO:0000256" key="4">
    <source>
        <dbReference type="ARBA" id="ARBA00023157"/>
    </source>
</evidence>
<keyword evidence="2" id="KW-0964">Secreted</keyword>